<evidence type="ECO:0000313" key="3">
    <source>
        <dbReference type="Proteomes" id="UP001265746"/>
    </source>
</evidence>
<evidence type="ECO:0000313" key="2">
    <source>
        <dbReference type="EMBL" id="KAK2599834.1"/>
    </source>
</evidence>
<gene>
    <name evidence="2" type="ORF">N8I77_011557</name>
</gene>
<dbReference type="AlphaFoldDB" id="A0AAD9S5U8"/>
<keyword evidence="3" id="KW-1185">Reference proteome</keyword>
<proteinExistence type="predicted"/>
<dbReference type="Proteomes" id="UP001265746">
    <property type="component" value="Unassembled WGS sequence"/>
</dbReference>
<protein>
    <submittedName>
        <fullName evidence="2">Uncharacterized protein</fullName>
    </submittedName>
</protein>
<dbReference type="EMBL" id="JAUJFL010000007">
    <property type="protein sequence ID" value="KAK2599834.1"/>
    <property type="molecule type" value="Genomic_DNA"/>
</dbReference>
<accession>A0AAD9S5U8</accession>
<reference evidence="2" key="1">
    <citation type="submission" date="2023-06" db="EMBL/GenBank/DDBJ databases">
        <authorList>
            <person name="Noh H."/>
        </authorList>
    </citation>
    <scope>NUCLEOTIDE SEQUENCE</scope>
    <source>
        <strain evidence="2">DUCC20226</strain>
    </source>
</reference>
<name>A0AAD9S5U8_PHOAM</name>
<feature type="region of interest" description="Disordered" evidence="1">
    <location>
        <begin position="15"/>
        <end position="55"/>
    </location>
</feature>
<evidence type="ECO:0000256" key="1">
    <source>
        <dbReference type="SAM" id="MobiDB-lite"/>
    </source>
</evidence>
<sequence length="96" mass="10037">MVAYLGNVEPLSSVETASLDGGGNAPCNANFQPKFPQPSDPQNLDPTATAAGMPWTEPSLSQLLSQLLSQPALDVQFLEAAIGNGFSQGPYWSDNG</sequence>
<organism evidence="2 3">
    <name type="scientific">Phomopsis amygdali</name>
    <name type="common">Fusicoccum amygdali</name>
    <dbReference type="NCBI Taxonomy" id="1214568"/>
    <lineage>
        <taxon>Eukaryota</taxon>
        <taxon>Fungi</taxon>
        <taxon>Dikarya</taxon>
        <taxon>Ascomycota</taxon>
        <taxon>Pezizomycotina</taxon>
        <taxon>Sordariomycetes</taxon>
        <taxon>Sordariomycetidae</taxon>
        <taxon>Diaporthales</taxon>
        <taxon>Diaporthaceae</taxon>
        <taxon>Diaporthe</taxon>
    </lineage>
</organism>
<comment type="caution">
    <text evidence="2">The sequence shown here is derived from an EMBL/GenBank/DDBJ whole genome shotgun (WGS) entry which is preliminary data.</text>
</comment>